<keyword evidence="6" id="KW-0156">Chromatin regulator</keyword>
<feature type="repeat" description="WD" evidence="9">
    <location>
        <begin position="145"/>
        <end position="186"/>
    </location>
</feature>
<dbReference type="InterPro" id="IPR036322">
    <property type="entry name" value="WD40_repeat_dom_sf"/>
</dbReference>
<evidence type="ECO:0000313" key="12">
    <source>
        <dbReference type="Proteomes" id="UP000887540"/>
    </source>
</evidence>
<evidence type="ECO:0000256" key="2">
    <source>
        <dbReference type="ARBA" id="ARBA00007306"/>
    </source>
</evidence>
<dbReference type="Proteomes" id="UP000887540">
    <property type="component" value="Unplaced"/>
</dbReference>
<feature type="region of interest" description="Disordered" evidence="10">
    <location>
        <begin position="415"/>
        <end position="530"/>
    </location>
</feature>
<keyword evidence="4" id="KW-0677">Repeat</keyword>
<feature type="compositionally biased region" description="Basic and acidic residues" evidence="10">
    <location>
        <begin position="480"/>
        <end position="495"/>
    </location>
</feature>
<dbReference type="AlphaFoldDB" id="A0A914BWT5"/>
<comment type="subcellular location">
    <subcellularLocation>
        <location evidence="1">Nucleus</location>
    </subcellularLocation>
</comment>
<dbReference type="WBParaSite" id="ACRNAN_Path_1165.g4518.t1">
    <property type="protein sequence ID" value="ACRNAN_Path_1165.g4518.t1"/>
    <property type="gene ID" value="ACRNAN_Path_1165.g4518"/>
</dbReference>
<evidence type="ECO:0000256" key="5">
    <source>
        <dbReference type="ARBA" id="ARBA00022763"/>
    </source>
</evidence>
<proteinExistence type="inferred from homology"/>
<dbReference type="Gene3D" id="2.130.10.10">
    <property type="entry name" value="YVTN repeat-like/Quinoprotein amine dehydrogenase"/>
    <property type="match status" value="1"/>
</dbReference>
<dbReference type="GO" id="GO:0006334">
    <property type="term" value="P:nucleosome assembly"/>
    <property type="evidence" value="ECO:0007669"/>
    <property type="project" value="TreeGrafter"/>
</dbReference>
<evidence type="ECO:0000313" key="13">
    <source>
        <dbReference type="WBParaSite" id="ACRNAN_Path_1165.g4518.t1"/>
    </source>
</evidence>
<evidence type="ECO:0000256" key="7">
    <source>
        <dbReference type="ARBA" id="ARBA00023204"/>
    </source>
</evidence>
<feature type="compositionally biased region" description="Polar residues" evidence="10">
    <location>
        <begin position="496"/>
        <end position="511"/>
    </location>
</feature>
<dbReference type="InterPro" id="IPR001680">
    <property type="entry name" value="WD40_rpt"/>
</dbReference>
<dbReference type="PROSITE" id="PS50082">
    <property type="entry name" value="WD_REPEATS_2"/>
    <property type="match status" value="2"/>
</dbReference>
<evidence type="ECO:0000256" key="9">
    <source>
        <dbReference type="PROSITE-ProRule" id="PRU00221"/>
    </source>
</evidence>
<sequence length="530" mass="59770">MHHYMPEIYWHDKQGLLSIDVQSRLSELSNSQANKFTGCGPYKLATASISVEKEVRIWEFRFEPAKGSHIFSLSVDFLANVSGHNATINVVRFSPNGELMASGDSDGLLFIWKYDGRKEEPTCPPLEGDDLPPNKESWSKMFRTPFRHDSDVTGLCWSPNSEQIAVVSNDDSISMYDLTNGKKMWMNKTFRHFPNGVVWDPRGKYIVTLSTDRRMDILDAVKGTRLRSCHSIDFPATEIGGILLPANNYKLFIDDQFVSFVRSPDFSPCGELLFVPCAHLAASHKNVYGTYIFKRSDFDRCRPSGFLPSNKATKMVKCSPILYELKDTKENYLALPYRVVFAVLTKYSVSIYDSQHHRPFAFIDNLQYEDLTCIAWTPDGKGLVISSLEGFNTFITVDPAELGRSIEPVVKVDSSPKLTAPKKPKKVVEKVEKEAENSPKVVITPKASKKKDKDEQTPTMTPTRVNTPNVSLYRFFTPKTDQKRPETESSSKENESGTPSKENESGTTPKAETSAKESKPKKRVQLVQLD</sequence>
<dbReference type="GO" id="GO:0005634">
    <property type="term" value="C:nucleus"/>
    <property type="evidence" value="ECO:0007669"/>
    <property type="project" value="UniProtKB-SubCell"/>
</dbReference>
<evidence type="ECO:0000256" key="1">
    <source>
        <dbReference type="ARBA" id="ARBA00004123"/>
    </source>
</evidence>
<name>A0A914BWT5_9BILA</name>
<comment type="similarity">
    <text evidence="2">Belongs to the WD repeat HIR1 family.</text>
</comment>
<dbReference type="GO" id="GO:0006335">
    <property type="term" value="P:DNA replication-dependent chromatin assembly"/>
    <property type="evidence" value="ECO:0007669"/>
    <property type="project" value="InterPro"/>
</dbReference>
<dbReference type="PROSITE" id="PS50294">
    <property type="entry name" value="WD_REPEATS_REGION"/>
    <property type="match status" value="1"/>
</dbReference>
<evidence type="ECO:0000256" key="4">
    <source>
        <dbReference type="ARBA" id="ARBA00022737"/>
    </source>
</evidence>
<keyword evidence="7" id="KW-0234">DNA repair</keyword>
<evidence type="ECO:0000256" key="10">
    <source>
        <dbReference type="SAM" id="MobiDB-lite"/>
    </source>
</evidence>
<organism evidence="12 13">
    <name type="scientific">Acrobeloides nanus</name>
    <dbReference type="NCBI Taxonomy" id="290746"/>
    <lineage>
        <taxon>Eukaryota</taxon>
        <taxon>Metazoa</taxon>
        <taxon>Ecdysozoa</taxon>
        <taxon>Nematoda</taxon>
        <taxon>Chromadorea</taxon>
        <taxon>Rhabditida</taxon>
        <taxon>Tylenchina</taxon>
        <taxon>Cephalobomorpha</taxon>
        <taxon>Cephaloboidea</taxon>
        <taxon>Cephalobidae</taxon>
        <taxon>Acrobeloides</taxon>
    </lineage>
</organism>
<keyword evidence="5" id="KW-0227">DNA damage</keyword>
<evidence type="ECO:0000256" key="6">
    <source>
        <dbReference type="ARBA" id="ARBA00022853"/>
    </source>
</evidence>
<feature type="compositionally biased region" description="Polar residues" evidence="10">
    <location>
        <begin position="457"/>
        <end position="470"/>
    </location>
</feature>
<keyword evidence="8" id="KW-0539">Nucleus</keyword>
<feature type="domain" description="CAF1B/HIR1 beta-propeller" evidence="11">
    <location>
        <begin position="1"/>
        <end position="402"/>
    </location>
</feature>
<evidence type="ECO:0000256" key="3">
    <source>
        <dbReference type="ARBA" id="ARBA00022574"/>
    </source>
</evidence>
<dbReference type="PANTHER" id="PTHR15271:SF4">
    <property type="entry name" value="CHROMATIN ASSEMBLY FACTOR 1 SUBUNIT B"/>
    <property type="match status" value="1"/>
</dbReference>
<evidence type="ECO:0000259" key="11">
    <source>
        <dbReference type="Pfam" id="PF24105"/>
    </source>
</evidence>
<feature type="repeat" description="WD" evidence="9">
    <location>
        <begin position="81"/>
        <end position="122"/>
    </location>
</feature>
<dbReference type="PANTHER" id="PTHR15271">
    <property type="entry name" value="CHROMATIN ASSEMBLY FACTOR 1 SUBUNIT B"/>
    <property type="match status" value="1"/>
</dbReference>
<evidence type="ECO:0000256" key="8">
    <source>
        <dbReference type="ARBA" id="ARBA00023242"/>
    </source>
</evidence>
<dbReference type="SUPFAM" id="SSF50978">
    <property type="entry name" value="WD40 repeat-like"/>
    <property type="match status" value="1"/>
</dbReference>
<protein>
    <submittedName>
        <fullName evidence="13">Anaphase-promoting complex subunit 4-like WD40 domain-containing protein</fullName>
    </submittedName>
</protein>
<reference evidence="13" key="1">
    <citation type="submission" date="2022-11" db="UniProtKB">
        <authorList>
            <consortium name="WormBaseParasite"/>
        </authorList>
    </citation>
    <scope>IDENTIFICATION</scope>
</reference>
<dbReference type="GO" id="GO:0033186">
    <property type="term" value="C:CAF-1 complex"/>
    <property type="evidence" value="ECO:0007669"/>
    <property type="project" value="TreeGrafter"/>
</dbReference>
<keyword evidence="3 9" id="KW-0853">WD repeat</keyword>
<dbReference type="InterPro" id="IPR045145">
    <property type="entry name" value="PTHR15271"/>
</dbReference>
<dbReference type="Pfam" id="PF24105">
    <property type="entry name" value="Beta-prop_CAF1B_HIR1"/>
    <property type="match status" value="1"/>
</dbReference>
<dbReference type="InterPro" id="IPR055410">
    <property type="entry name" value="Beta-prop_CAF1B_HIR1"/>
</dbReference>
<dbReference type="GO" id="GO:0006281">
    <property type="term" value="P:DNA repair"/>
    <property type="evidence" value="ECO:0007669"/>
    <property type="project" value="UniProtKB-KW"/>
</dbReference>
<dbReference type="InterPro" id="IPR015943">
    <property type="entry name" value="WD40/YVTN_repeat-like_dom_sf"/>
</dbReference>
<feature type="compositionally biased region" description="Basic and acidic residues" evidence="10">
    <location>
        <begin position="426"/>
        <end position="437"/>
    </location>
</feature>
<dbReference type="SMART" id="SM00320">
    <property type="entry name" value="WD40"/>
    <property type="match status" value="3"/>
</dbReference>
<accession>A0A914BWT5</accession>
<keyword evidence="12" id="KW-1185">Reference proteome</keyword>